<reference evidence="1 2" key="1">
    <citation type="submission" date="2019-11" db="EMBL/GenBank/DDBJ databases">
        <title>Whole genome sequencing identifies a novel species of the genus Arsenicicoccus isolated from human blood.</title>
        <authorList>
            <person name="Jeong J.H."/>
            <person name="Kweon O.J."/>
            <person name="Kim H.R."/>
            <person name="Kim T.-H."/>
            <person name="Ha S.-M."/>
            <person name="Lee M.-K."/>
        </authorList>
    </citation>
    <scope>NUCLEOTIDE SEQUENCE [LARGE SCALE GENOMIC DNA]</scope>
    <source>
        <strain evidence="1 2">MKL-02</strain>
    </source>
</reference>
<evidence type="ECO:0000313" key="1">
    <source>
        <dbReference type="EMBL" id="MTB71662.1"/>
    </source>
</evidence>
<sequence length="84" mass="9665">MASSEPTRTDRSLDFLRRGYGFSEAWWRELRHVDPRSVARIPLRLMGGRALLVRGDEGVRLFYDTTRVKRDGAMPLPIRVLAGH</sequence>
<evidence type="ECO:0000313" key="2">
    <source>
        <dbReference type="Proteomes" id="UP000431092"/>
    </source>
</evidence>
<dbReference type="Proteomes" id="UP000431092">
    <property type="component" value="Unassembled WGS sequence"/>
</dbReference>
<dbReference type="AlphaFoldDB" id="A0A6I3ICJ2"/>
<dbReference type="RefSeq" id="WP_154592984.1">
    <property type="nucleotide sequence ID" value="NZ_WLVL01000023.1"/>
</dbReference>
<name>A0A6I3ICJ2_9MICO</name>
<accession>A0A6I3ICJ2</accession>
<comment type="caution">
    <text evidence="1">The sequence shown here is derived from an EMBL/GenBank/DDBJ whole genome shotgun (WGS) entry which is preliminary data.</text>
</comment>
<proteinExistence type="predicted"/>
<protein>
    <submittedName>
        <fullName evidence="1">Uncharacterized protein</fullName>
    </submittedName>
</protein>
<organism evidence="1 2">
    <name type="scientific">Arsenicicoccus cauae</name>
    <dbReference type="NCBI Taxonomy" id="2663847"/>
    <lineage>
        <taxon>Bacteria</taxon>
        <taxon>Bacillati</taxon>
        <taxon>Actinomycetota</taxon>
        <taxon>Actinomycetes</taxon>
        <taxon>Micrococcales</taxon>
        <taxon>Intrasporangiaceae</taxon>
        <taxon>Arsenicicoccus</taxon>
    </lineage>
</organism>
<dbReference type="EMBL" id="WLVL01000023">
    <property type="protein sequence ID" value="MTB71662.1"/>
    <property type="molecule type" value="Genomic_DNA"/>
</dbReference>
<gene>
    <name evidence="1" type="ORF">GGG17_06705</name>
</gene>
<keyword evidence="2" id="KW-1185">Reference proteome</keyword>